<feature type="region of interest" description="Disordered" evidence="5">
    <location>
        <begin position="705"/>
        <end position="734"/>
    </location>
</feature>
<feature type="compositionally biased region" description="Low complexity" evidence="5">
    <location>
        <begin position="44"/>
        <end position="56"/>
    </location>
</feature>
<dbReference type="GO" id="GO:0030968">
    <property type="term" value="P:endoplasmic reticulum unfolded protein response"/>
    <property type="evidence" value="ECO:0007669"/>
    <property type="project" value="TreeGrafter"/>
</dbReference>
<protein>
    <recommendedName>
        <fullName evidence="7">Ubiquitin-like domain-containing protein</fullName>
    </recommendedName>
</protein>
<dbReference type="PANTHER" id="PTHR12943:SF27">
    <property type="entry name" value="HOMOCYSTEINE-INDUCED ENDOPLASMIC RETICULUM PROTEIN, ISOFORM A"/>
    <property type="match status" value="1"/>
</dbReference>
<dbReference type="AlphaFoldDB" id="A0AAX4JYJ0"/>
<keyword evidence="2 6" id="KW-0812">Transmembrane</keyword>
<feature type="compositionally biased region" description="Polar residues" evidence="5">
    <location>
        <begin position="644"/>
        <end position="655"/>
    </location>
</feature>
<name>A0AAX4JYJ0_9TREE</name>
<evidence type="ECO:0000313" key="8">
    <source>
        <dbReference type="EMBL" id="WWC89787.1"/>
    </source>
</evidence>
<evidence type="ECO:0000256" key="1">
    <source>
        <dbReference type="ARBA" id="ARBA00004370"/>
    </source>
</evidence>
<dbReference type="EMBL" id="CP144103">
    <property type="protein sequence ID" value="WWC89787.1"/>
    <property type="molecule type" value="Genomic_DNA"/>
</dbReference>
<evidence type="ECO:0000256" key="2">
    <source>
        <dbReference type="ARBA" id="ARBA00022692"/>
    </source>
</evidence>
<organism evidence="8 9">
    <name type="scientific">Kwoniella dendrophila CBS 6074</name>
    <dbReference type="NCBI Taxonomy" id="1295534"/>
    <lineage>
        <taxon>Eukaryota</taxon>
        <taxon>Fungi</taxon>
        <taxon>Dikarya</taxon>
        <taxon>Basidiomycota</taxon>
        <taxon>Agaricomycotina</taxon>
        <taxon>Tremellomycetes</taxon>
        <taxon>Tremellales</taxon>
        <taxon>Cryptococcaceae</taxon>
        <taxon>Kwoniella</taxon>
    </lineage>
</organism>
<evidence type="ECO:0000313" key="9">
    <source>
        <dbReference type="Proteomes" id="UP001355207"/>
    </source>
</evidence>
<comment type="subcellular location">
    <subcellularLocation>
        <location evidence="1">Membrane</location>
    </subcellularLocation>
</comment>
<dbReference type="InterPro" id="IPR029071">
    <property type="entry name" value="Ubiquitin-like_domsf"/>
</dbReference>
<accession>A0AAX4JYJ0</accession>
<feature type="transmembrane region" description="Helical" evidence="6">
    <location>
        <begin position="462"/>
        <end position="481"/>
    </location>
</feature>
<feature type="region of interest" description="Disordered" evidence="5">
    <location>
        <begin position="520"/>
        <end position="545"/>
    </location>
</feature>
<feature type="transmembrane region" description="Helical" evidence="6">
    <location>
        <begin position="607"/>
        <end position="625"/>
    </location>
</feature>
<evidence type="ECO:0000256" key="3">
    <source>
        <dbReference type="ARBA" id="ARBA00022989"/>
    </source>
</evidence>
<feature type="region of interest" description="Disordered" evidence="5">
    <location>
        <begin position="1"/>
        <end position="68"/>
    </location>
</feature>
<dbReference type="Pfam" id="PF13881">
    <property type="entry name" value="Rad60-SLD_2"/>
    <property type="match status" value="1"/>
</dbReference>
<reference evidence="8 9" key="1">
    <citation type="submission" date="2024-01" db="EMBL/GenBank/DDBJ databases">
        <title>Comparative genomics of Cryptococcus and Kwoniella reveals pathogenesis evolution and contrasting modes of karyotype evolution via chromosome fusion or intercentromeric recombination.</title>
        <authorList>
            <person name="Coelho M.A."/>
            <person name="David-Palma M."/>
            <person name="Shea T."/>
            <person name="Bowers K."/>
            <person name="McGinley-Smith S."/>
            <person name="Mohammad A.W."/>
            <person name="Gnirke A."/>
            <person name="Yurkov A.M."/>
            <person name="Nowrousian M."/>
            <person name="Sun S."/>
            <person name="Cuomo C.A."/>
            <person name="Heitman J."/>
        </authorList>
    </citation>
    <scope>NUCLEOTIDE SEQUENCE [LARGE SCALE GENOMIC DNA]</scope>
    <source>
        <strain evidence="8 9">CBS 6074</strain>
    </source>
</reference>
<dbReference type="PROSITE" id="PS50053">
    <property type="entry name" value="UBIQUITIN_2"/>
    <property type="match status" value="1"/>
</dbReference>
<evidence type="ECO:0000256" key="4">
    <source>
        <dbReference type="ARBA" id="ARBA00023136"/>
    </source>
</evidence>
<dbReference type="PANTHER" id="PTHR12943">
    <property type="entry name" value="HOMOCYSTEINE-RESPONSIVE ENDOPLASMIC RETICULUM-RESIDENT UNIQUITIN-LIKE DOMAIN HERPUD PROTEIN FAMILY MEMBER"/>
    <property type="match status" value="1"/>
</dbReference>
<feature type="domain" description="Ubiquitin-like" evidence="7">
    <location>
        <begin position="76"/>
        <end position="146"/>
    </location>
</feature>
<dbReference type="RefSeq" id="XP_066076550.1">
    <property type="nucleotide sequence ID" value="XM_066220453.1"/>
</dbReference>
<keyword evidence="3 6" id="KW-1133">Transmembrane helix</keyword>
<keyword evidence="4 6" id="KW-0472">Membrane</keyword>
<keyword evidence="9" id="KW-1185">Reference proteome</keyword>
<feature type="compositionally biased region" description="Low complexity" evidence="5">
    <location>
        <begin position="656"/>
        <end position="665"/>
    </location>
</feature>
<dbReference type="GeneID" id="91095383"/>
<dbReference type="InterPro" id="IPR000626">
    <property type="entry name" value="Ubiquitin-like_dom"/>
</dbReference>
<evidence type="ECO:0000259" key="7">
    <source>
        <dbReference type="PROSITE" id="PS50053"/>
    </source>
</evidence>
<dbReference type="GO" id="GO:0016020">
    <property type="term" value="C:membrane"/>
    <property type="evidence" value="ECO:0007669"/>
    <property type="project" value="UniProtKB-SubCell"/>
</dbReference>
<dbReference type="InterPro" id="IPR039540">
    <property type="entry name" value="UBL3-like_ubiquitin_dom"/>
</dbReference>
<dbReference type="CDD" id="cd17039">
    <property type="entry name" value="Ubl_ubiquitin_like"/>
    <property type="match status" value="1"/>
</dbReference>
<dbReference type="InterPro" id="IPR039751">
    <property type="entry name" value="HERPUD1/2"/>
</dbReference>
<feature type="compositionally biased region" description="Acidic residues" evidence="5">
    <location>
        <begin position="717"/>
        <end position="726"/>
    </location>
</feature>
<dbReference type="Gene3D" id="3.10.20.90">
    <property type="entry name" value="Phosphatidylinositol 3-kinase Catalytic Subunit, Chain A, domain 1"/>
    <property type="match status" value="1"/>
</dbReference>
<sequence length="734" mass="83282">MQTDPHHNHAVGDTSPLPPTSPTLSSTFRHHQPQHGHGTGTGTGAVEPSEASSSSSVRHRTPYTHMDDSNIDEDLVRISIQTPFGDLGGTRSRKKEGWPFNKNKTIEELKQDLINGKIHGAGTWEKDGMRVVYHGRIVRDNETLKDIIGKIEPEHVYVFHLVARRIPVTPLPTSGIMHQHLSEFPLPPQISSVHPAPFSPIPTTSSAYSSALTSLAVSTNSLALGDTIHYLLFTSRYHLFRLLGMKPLKWDNVVPHPTISQEKAREAIMSVIKVFAKEKESREEGWENWQRAFDGDSDEALKKMWEQLKRDRIMKEVKALWATAIGRNMSENEEKVQVEVDGTTYTLQLPPVSQLTPPQLTHLLLYLRVTALLPLIEPVYQQSLIPVPTPTATVNQIAPTAQTGQTATQTQNGRVVYRRTFHLRLPFIPMQVLPNLFWSSLKVTVMIWMLTRGMKWNDSRFWIMAGMAVGWWMITAVGEISRVTREIRTRTRNNAGNGNQAPEQAQTPDLNAVDANAQNINEGQGVPAGNANDNMPNQPAQPRPQAQNLNTLTNIRRTLATSWIPRFHLLTDSEQLRIPLATNLNGENILLSEPNRRNRPSRIQTQFILPILLWFITLIPEWENLRNRMIRRRERNMRIVVGENQRQNQSSTASTEQNPGEQSEQPSEEERLRQIESNLPAGLSERAKQYYLRIMDKGEGIDWEEEREAQRALGMNDNEENGNQEDDGMRLRML</sequence>
<feature type="compositionally biased region" description="Low complexity" evidence="5">
    <location>
        <begin position="534"/>
        <end position="545"/>
    </location>
</feature>
<feature type="region of interest" description="Disordered" evidence="5">
    <location>
        <begin position="641"/>
        <end position="672"/>
    </location>
</feature>
<evidence type="ECO:0000256" key="5">
    <source>
        <dbReference type="SAM" id="MobiDB-lite"/>
    </source>
</evidence>
<dbReference type="Proteomes" id="UP001355207">
    <property type="component" value="Chromosome 6"/>
</dbReference>
<evidence type="ECO:0000256" key="6">
    <source>
        <dbReference type="SAM" id="Phobius"/>
    </source>
</evidence>
<gene>
    <name evidence="8" type="ORF">L201_004713</name>
</gene>
<proteinExistence type="predicted"/>
<dbReference type="SUPFAM" id="SSF54236">
    <property type="entry name" value="Ubiquitin-like"/>
    <property type="match status" value="1"/>
</dbReference>